<organism evidence="1 2">
    <name type="scientific">Crocosphaera chwakensis CCY0110</name>
    <dbReference type="NCBI Taxonomy" id="391612"/>
    <lineage>
        <taxon>Bacteria</taxon>
        <taxon>Bacillati</taxon>
        <taxon>Cyanobacteriota</taxon>
        <taxon>Cyanophyceae</taxon>
        <taxon>Oscillatoriophycideae</taxon>
        <taxon>Chroococcales</taxon>
        <taxon>Aphanothecaceae</taxon>
        <taxon>Crocosphaera</taxon>
        <taxon>Crocosphaera chwakensis</taxon>
    </lineage>
</organism>
<sequence>MNLFLISCAETKISQCQKIILLTQKMAEESETYRQTTDIKKVLQVADLFEETSQQMKQLNIEDEQLQEYQKGFADIYQGNADTTRQFVAALNNKDIDSAKLMQQQVQQLGKKEQDLGTEMNAYCQED</sequence>
<comment type="caution">
    <text evidence="1">The sequence shown here is derived from an EMBL/GenBank/DDBJ whole genome shotgun (WGS) entry which is preliminary data.</text>
</comment>
<keyword evidence="2" id="KW-1185">Reference proteome</keyword>
<dbReference type="EMBL" id="AAXW01000047">
    <property type="protein sequence ID" value="EAZ89345.1"/>
    <property type="molecule type" value="Genomic_DNA"/>
</dbReference>
<dbReference type="AlphaFoldDB" id="A3IW34"/>
<reference evidence="1 2" key="1">
    <citation type="submission" date="2007-03" db="EMBL/GenBank/DDBJ databases">
        <authorList>
            <person name="Stal L."/>
            <person name="Ferriera S."/>
            <person name="Johnson J."/>
            <person name="Kravitz S."/>
            <person name="Beeson K."/>
            <person name="Sutton G."/>
            <person name="Rogers Y.-H."/>
            <person name="Friedman R."/>
            <person name="Frazier M."/>
            <person name="Venter J.C."/>
        </authorList>
    </citation>
    <scope>NUCLEOTIDE SEQUENCE [LARGE SCALE GENOMIC DNA]</scope>
    <source>
        <strain evidence="1 2">CCY0110</strain>
    </source>
</reference>
<gene>
    <name evidence="1" type="ORF">CY0110_20585</name>
</gene>
<dbReference type="eggNOG" id="ENOG5032S1I">
    <property type="taxonomic scope" value="Bacteria"/>
</dbReference>
<evidence type="ECO:0000313" key="1">
    <source>
        <dbReference type="EMBL" id="EAZ89345.1"/>
    </source>
</evidence>
<dbReference type="Proteomes" id="UP000003781">
    <property type="component" value="Unassembled WGS sequence"/>
</dbReference>
<proteinExistence type="predicted"/>
<accession>A3IW34</accession>
<protein>
    <submittedName>
        <fullName evidence="1">Uncharacterized protein</fullName>
    </submittedName>
</protein>
<evidence type="ECO:0000313" key="2">
    <source>
        <dbReference type="Proteomes" id="UP000003781"/>
    </source>
</evidence>
<name>A3IW34_9CHRO</name>